<dbReference type="GO" id="GO:0006109">
    <property type="term" value="P:regulation of carbohydrate metabolic process"/>
    <property type="evidence" value="ECO:0007669"/>
    <property type="project" value="InterPro"/>
</dbReference>
<sequence>MLKLRRKKGEIIIINKGQIAIKLLSVKKYAVVLNIKATPVTDMNFRKDFVQFSQLLKIQRQGESLFFDQGQIEVKIISINLPKNSVEFGIKAPPKIDVDRLEIYLQKQAELTVKDSNVFQLKCLP</sequence>
<dbReference type="InterPro" id="IPR036107">
    <property type="entry name" value="CsrA_sf"/>
</dbReference>
<dbReference type="AlphaFoldDB" id="A0A0W0VUG9"/>
<dbReference type="SUPFAM" id="SSF117130">
    <property type="entry name" value="CsrA-like"/>
    <property type="match status" value="1"/>
</dbReference>
<comment type="caution">
    <text evidence="2">The sequence shown here is derived from an EMBL/GenBank/DDBJ whole genome shotgun (WGS) entry which is preliminary data.</text>
</comment>
<proteinExistence type="predicted"/>
<dbReference type="GO" id="GO:0003723">
    <property type="term" value="F:RNA binding"/>
    <property type="evidence" value="ECO:0007669"/>
    <property type="project" value="InterPro"/>
</dbReference>
<dbReference type="RefSeq" id="WP_058453498.1">
    <property type="nucleotide sequence ID" value="NZ_CAAAIB010000008.1"/>
</dbReference>
<dbReference type="STRING" id="466.Lmac_2813"/>
<evidence type="ECO:0000313" key="3">
    <source>
        <dbReference type="Proteomes" id="UP000054908"/>
    </source>
</evidence>
<keyword evidence="3" id="KW-1185">Reference proteome</keyword>
<dbReference type="Proteomes" id="UP000054908">
    <property type="component" value="Unassembled WGS sequence"/>
</dbReference>
<dbReference type="Pfam" id="PF02599">
    <property type="entry name" value="CsrA"/>
    <property type="match status" value="2"/>
</dbReference>
<evidence type="ECO:0000313" key="2">
    <source>
        <dbReference type="EMBL" id="KTD23940.1"/>
    </source>
</evidence>
<evidence type="ECO:0000256" key="1">
    <source>
        <dbReference type="ARBA" id="ARBA00023159"/>
    </source>
</evidence>
<protein>
    <submittedName>
        <fullName evidence="2">Vir region protein</fullName>
    </submittedName>
</protein>
<organism evidence="2 3">
    <name type="scientific">Legionella maceachernii</name>
    <dbReference type="NCBI Taxonomy" id="466"/>
    <lineage>
        <taxon>Bacteria</taxon>
        <taxon>Pseudomonadati</taxon>
        <taxon>Pseudomonadota</taxon>
        <taxon>Gammaproteobacteria</taxon>
        <taxon>Legionellales</taxon>
        <taxon>Legionellaceae</taxon>
        <taxon>Legionella</taxon>
    </lineage>
</organism>
<dbReference type="EMBL" id="LNYL01000051">
    <property type="protein sequence ID" value="KTD23940.1"/>
    <property type="molecule type" value="Genomic_DNA"/>
</dbReference>
<name>A0A0W0VUG9_9GAMM</name>
<reference evidence="2 3" key="1">
    <citation type="submission" date="2015-11" db="EMBL/GenBank/DDBJ databases">
        <title>Genomic analysis of 38 Legionella species identifies large and diverse effector repertoires.</title>
        <authorList>
            <person name="Burstein D."/>
            <person name="Amaro F."/>
            <person name="Zusman T."/>
            <person name="Lifshitz Z."/>
            <person name="Cohen O."/>
            <person name="Gilbert J.A."/>
            <person name="Pupko T."/>
            <person name="Shuman H.A."/>
            <person name="Segal G."/>
        </authorList>
    </citation>
    <scope>NUCLEOTIDE SEQUENCE [LARGE SCALE GENOMIC DNA]</scope>
    <source>
        <strain evidence="2 3">PX-1-G2-E2</strain>
    </source>
</reference>
<gene>
    <name evidence="2" type="primary">lvrC</name>
    <name evidence="2" type="ORF">Lmac_2813</name>
</gene>
<dbReference type="InterPro" id="IPR003751">
    <property type="entry name" value="CsrA"/>
</dbReference>
<accession>A0A0W0VUG9</accession>
<dbReference type="GO" id="GO:0006402">
    <property type="term" value="P:mRNA catabolic process"/>
    <property type="evidence" value="ECO:0007669"/>
    <property type="project" value="InterPro"/>
</dbReference>
<keyword evidence="1" id="KW-0010">Activator</keyword>
<dbReference type="Gene3D" id="2.60.40.4380">
    <property type="entry name" value="Translational regulator CsrA"/>
    <property type="match status" value="2"/>
</dbReference>
<dbReference type="PATRIC" id="fig|466.6.peg.3009"/>